<feature type="region of interest" description="Disordered" evidence="1">
    <location>
        <begin position="1"/>
        <end position="23"/>
    </location>
</feature>
<keyword evidence="3" id="KW-1185">Reference proteome</keyword>
<evidence type="ECO:0000256" key="1">
    <source>
        <dbReference type="SAM" id="MobiDB-lite"/>
    </source>
</evidence>
<dbReference type="EMBL" id="JAAGAX010000017">
    <property type="protein sequence ID" value="KAF2286186.1"/>
    <property type="molecule type" value="Genomic_DNA"/>
</dbReference>
<feature type="compositionally biased region" description="Polar residues" evidence="1">
    <location>
        <begin position="7"/>
        <end position="19"/>
    </location>
</feature>
<protein>
    <submittedName>
        <fullName evidence="2">Uncharacterized protein</fullName>
    </submittedName>
</protein>
<reference evidence="2 3" key="1">
    <citation type="journal article" date="2020" name="Mol. Plant">
        <title>The Chromosome-Based Rubber Tree Genome Provides New Insights into Spurge Genome Evolution and Rubber Biosynthesis.</title>
        <authorList>
            <person name="Liu J."/>
            <person name="Shi C."/>
            <person name="Shi C.C."/>
            <person name="Li W."/>
            <person name="Zhang Q.J."/>
            <person name="Zhang Y."/>
            <person name="Li K."/>
            <person name="Lu H.F."/>
            <person name="Shi C."/>
            <person name="Zhu S.T."/>
            <person name="Xiao Z.Y."/>
            <person name="Nan H."/>
            <person name="Yue Y."/>
            <person name="Zhu X.G."/>
            <person name="Wu Y."/>
            <person name="Hong X.N."/>
            <person name="Fan G.Y."/>
            <person name="Tong Y."/>
            <person name="Zhang D."/>
            <person name="Mao C.L."/>
            <person name="Liu Y.L."/>
            <person name="Hao S.J."/>
            <person name="Liu W.Q."/>
            <person name="Lv M.Q."/>
            <person name="Zhang H.B."/>
            <person name="Liu Y."/>
            <person name="Hu-Tang G.R."/>
            <person name="Wang J.P."/>
            <person name="Wang J.H."/>
            <person name="Sun Y.H."/>
            <person name="Ni S.B."/>
            <person name="Chen W.B."/>
            <person name="Zhang X.C."/>
            <person name="Jiao Y.N."/>
            <person name="Eichler E.E."/>
            <person name="Li G.H."/>
            <person name="Liu X."/>
            <person name="Gao L.Z."/>
        </authorList>
    </citation>
    <scope>NUCLEOTIDE SEQUENCE [LARGE SCALE GENOMIC DNA]</scope>
    <source>
        <strain evidence="3">cv. GT1</strain>
        <tissue evidence="2">Leaf</tissue>
    </source>
</reference>
<accession>A0A6A6KDG7</accession>
<gene>
    <name evidence="2" type="ORF">GH714_011493</name>
</gene>
<evidence type="ECO:0000313" key="3">
    <source>
        <dbReference type="Proteomes" id="UP000467840"/>
    </source>
</evidence>
<evidence type="ECO:0000313" key="2">
    <source>
        <dbReference type="EMBL" id="KAF2286186.1"/>
    </source>
</evidence>
<dbReference type="Proteomes" id="UP000467840">
    <property type="component" value="Chromosome 3"/>
</dbReference>
<name>A0A6A6KDG7_HEVBR</name>
<comment type="caution">
    <text evidence="2">The sequence shown here is derived from an EMBL/GenBank/DDBJ whole genome shotgun (WGS) entry which is preliminary data.</text>
</comment>
<proteinExistence type="predicted"/>
<sequence length="97" mass="10029">MEEEYSPVSSFISSLHNDNGGNGGASCAKPRMLGRGISEVRLGAGAIEIRCAVVQIEALPVLFGNASCSVISGLFSFSVGSIHLAMPPSVRRGHVGL</sequence>
<organism evidence="2 3">
    <name type="scientific">Hevea brasiliensis</name>
    <name type="common">Para rubber tree</name>
    <name type="synonym">Siphonia brasiliensis</name>
    <dbReference type="NCBI Taxonomy" id="3981"/>
    <lineage>
        <taxon>Eukaryota</taxon>
        <taxon>Viridiplantae</taxon>
        <taxon>Streptophyta</taxon>
        <taxon>Embryophyta</taxon>
        <taxon>Tracheophyta</taxon>
        <taxon>Spermatophyta</taxon>
        <taxon>Magnoliopsida</taxon>
        <taxon>eudicotyledons</taxon>
        <taxon>Gunneridae</taxon>
        <taxon>Pentapetalae</taxon>
        <taxon>rosids</taxon>
        <taxon>fabids</taxon>
        <taxon>Malpighiales</taxon>
        <taxon>Euphorbiaceae</taxon>
        <taxon>Crotonoideae</taxon>
        <taxon>Micrandreae</taxon>
        <taxon>Hevea</taxon>
    </lineage>
</organism>
<dbReference type="AlphaFoldDB" id="A0A6A6KDG7"/>